<dbReference type="EMBL" id="CM041532">
    <property type="protein sequence ID" value="KAI3375774.1"/>
    <property type="molecule type" value="Genomic_DNA"/>
</dbReference>
<keyword evidence="2" id="KW-1185">Reference proteome</keyword>
<evidence type="ECO:0000313" key="2">
    <source>
        <dbReference type="Proteomes" id="UP000831701"/>
    </source>
</evidence>
<evidence type="ECO:0000313" key="1">
    <source>
        <dbReference type="EMBL" id="KAI3375774.1"/>
    </source>
</evidence>
<dbReference type="Proteomes" id="UP000831701">
    <property type="component" value="Chromosome 2"/>
</dbReference>
<sequence>MYHYTTEDKMDVRWAISVFLIVSATSDLDKSLFCKLSLKLFYHGSYKFLNLLRKSINNCCTHNCCTCDHCTYDYCTYNCGTYDCCSYNCGTNDYYIYDSYSCFPKTIRFLQVHGSGVIQQQLQLQQLPAPTTTSAGTNNNNYNNNSTTSAAPTTTTTAAPITNNDCSTNNNDCSSTNNNYSTNNNDCGTNNSDGSTNDYYIYDCRTHKSKSIFQIPSRHIYRGKESDLLNPSSQAFLNRASMITRELTPVFQRQFASFKFMEVVSFSFKWSKPQSQSHHCILGCLKLGREA</sequence>
<name>A0ACB8X7S0_9TELE</name>
<comment type="caution">
    <text evidence="1">The sequence shown here is derived from an EMBL/GenBank/DDBJ whole genome shotgun (WGS) entry which is preliminary data.</text>
</comment>
<gene>
    <name evidence="1" type="ORF">L3Q82_004065</name>
</gene>
<proteinExistence type="predicted"/>
<protein>
    <submittedName>
        <fullName evidence="1">Uncharacterized protein</fullName>
    </submittedName>
</protein>
<organism evidence="1 2">
    <name type="scientific">Scortum barcoo</name>
    <name type="common">barcoo grunter</name>
    <dbReference type="NCBI Taxonomy" id="214431"/>
    <lineage>
        <taxon>Eukaryota</taxon>
        <taxon>Metazoa</taxon>
        <taxon>Chordata</taxon>
        <taxon>Craniata</taxon>
        <taxon>Vertebrata</taxon>
        <taxon>Euteleostomi</taxon>
        <taxon>Actinopterygii</taxon>
        <taxon>Neopterygii</taxon>
        <taxon>Teleostei</taxon>
        <taxon>Neoteleostei</taxon>
        <taxon>Acanthomorphata</taxon>
        <taxon>Eupercaria</taxon>
        <taxon>Centrarchiformes</taxon>
        <taxon>Terapontoidei</taxon>
        <taxon>Terapontidae</taxon>
        <taxon>Scortum</taxon>
    </lineage>
</organism>
<accession>A0ACB8X7S0</accession>
<reference evidence="1" key="1">
    <citation type="submission" date="2022-04" db="EMBL/GenBank/DDBJ databases">
        <title>Jade perch genome.</title>
        <authorList>
            <person name="Chao B."/>
        </authorList>
    </citation>
    <scope>NUCLEOTIDE SEQUENCE</scope>
    <source>
        <strain evidence="1">CB-2022</strain>
    </source>
</reference>